<keyword evidence="2" id="KW-1185">Reference proteome</keyword>
<sequence length="124" mass="14704">MTMSHTYFTPAVNSTDEHNILNQSIKKTSYRINLNKLIYQWNSNSLQFLNMCHGRVYHVCSWLALTSTQKTITKQKKKLSRTKIMQDYFYTILSLTNKRNKNNPYSYSLKTLKSRATRRVRLSD</sequence>
<evidence type="ECO:0000313" key="2">
    <source>
        <dbReference type="Proteomes" id="UP001430953"/>
    </source>
</evidence>
<gene>
    <name evidence="1" type="ORF">PUN28_017463</name>
</gene>
<name>A0AAW2EK54_9HYME</name>
<dbReference type="Proteomes" id="UP001430953">
    <property type="component" value="Unassembled WGS sequence"/>
</dbReference>
<accession>A0AAW2EK54</accession>
<reference evidence="1 2" key="1">
    <citation type="submission" date="2023-03" db="EMBL/GenBank/DDBJ databases">
        <title>High recombination rates correlate with genetic variation in Cardiocondyla obscurior ants.</title>
        <authorList>
            <person name="Errbii M."/>
        </authorList>
    </citation>
    <scope>NUCLEOTIDE SEQUENCE [LARGE SCALE GENOMIC DNA]</scope>
    <source>
        <strain evidence="1">Alpha-2009</strain>
        <tissue evidence="1">Whole body</tissue>
    </source>
</reference>
<organism evidence="1 2">
    <name type="scientific">Cardiocondyla obscurior</name>
    <dbReference type="NCBI Taxonomy" id="286306"/>
    <lineage>
        <taxon>Eukaryota</taxon>
        <taxon>Metazoa</taxon>
        <taxon>Ecdysozoa</taxon>
        <taxon>Arthropoda</taxon>
        <taxon>Hexapoda</taxon>
        <taxon>Insecta</taxon>
        <taxon>Pterygota</taxon>
        <taxon>Neoptera</taxon>
        <taxon>Endopterygota</taxon>
        <taxon>Hymenoptera</taxon>
        <taxon>Apocrita</taxon>
        <taxon>Aculeata</taxon>
        <taxon>Formicoidea</taxon>
        <taxon>Formicidae</taxon>
        <taxon>Myrmicinae</taxon>
        <taxon>Cardiocondyla</taxon>
    </lineage>
</organism>
<evidence type="ECO:0000313" key="1">
    <source>
        <dbReference type="EMBL" id="KAL0103148.1"/>
    </source>
</evidence>
<protein>
    <submittedName>
        <fullName evidence="1">Uncharacterized protein</fullName>
    </submittedName>
</protein>
<comment type="caution">
    <text evidence="1">The sequence shown here is derived from an EMBL/GenBank/DDBJ whole genome shotgun (WGS) entry which is preliminary data.</text>
</comment>
<proteinExistence type="predicted"/>
<dbReference type="AlphaFoldDB" id="A0AAW2EK54"/>
<dbReference type="EMBL" id="JADYXP020000021">
    <property type="protein sequence ID" value="KAL0103148.1"/>
    <property type="molecule type" value="Genomic_DNA"/>
</dbReference>